<dbReference type="EMBL" id="JAKWBI020000009">
    <property type="protein sequence ID" value="KAJ2906742.1"/>
    <property type="molecule type" value="Genomic_DNA"/>
</dbReference>
<name>A0AAD5RY49_9PEZI</name>
<feature type="compositionally biased region" description="Low complexity" evidence="1">
    <location>
        <begin position="520"/>
        <end position="544"/>
    </location>
</feature>
<evidence type="ECO:0000313" key="3">
    <source>
        <dbReference type="Proteomes" id="UP001201980"/>
    </source>
</evidence>
<feature type="compositionally biased region" description="Low complexity" evidence="1">
    <location>
        <begin position="403"/>
        <end position="427"/>
    </location>
</feature>
<dbReference type="AlphaFoldDB" id="A0AAD5RY49"/>
<feature type="compositionally biased region" description="Low complexity" evidence="1">
    <location>
        <begin position="441"/>
        <end position="450"/>
    </location>
</feature>
<proteinExistence type="predicted"/>
<reference evidence="2" key="1">
    <citation type="submission" date="2022-07" db="EMBL/GenBank/DDBJ databases">
        <title>Draft genome sequence of Zalerion maritima ATCC 34329, a (micro)plastics degrading marine fungus.</title>
        <authorList>
            <person name="Paco A."/>
            <person name="Goncalves M.F.M."/>
            <person name="Rocha-Santos T.A.P."/>
            <person name="Alves A."/>
        </authorList>
    </citation>
    <scope>NUCLEOTIDE SEQUENCE</scope>
    <source>
        <strain evidence="2">ATCC 34329</strain>
    </source>
</reference>
<protein>
    <submittedName>
        <fullName evidence="2">Uncharacterized protein</fullName>
    </submittedName>
</protein>
<gene>
    <name evidence="2" type="ORF">MKZ38_010733</name>
</gene>
<feature type="compositionally biased region" description="Low complexity" evidence="1">
    <location>
        <begin position="60"/>
        <end position="87"/>
    </location>
</feature>
<feature type="compositionally biased region" description="Basic and acidic residues" evidence="1">
    <location>
        <begin position="304"/>
        <end position="319"/>
    </location>
</feature>
<feature type="compositionally biased region" description="Basic and acidic residues" evidence="1">
    <location>
        <begin position="383"/>
        <end position="394"/>
    </location>
</feature>
<evidence type="ECO:0000256" key="1">
    <source>
        <dbReference type="SAM" id="MobiDB-lite"/>
    </source>
</evidence>
<feature type="compositionally biased region" description="Basic and acidic residues" evidence="1">
    <location>
        <begin position="479"/>
        <end position="508"/>
    </location>
</feature>
<organism evidence="2 3">
    <name type="scientific">Zalerion maritima</name>
    <dbReference type="NCBI Taxonomy" id="339359"/>
    <lineage>
        <taxon>Eukaryota</taxon>
        <taxon>Fungi</taxon>
        <taxon>Dikarya</taxon>
        <taxon>Ascomycota</taxon>
        <taxon>Pezizomycotina</taxon>
        <taxon>Sordariomycetes</taxon>
        <taxon>Lulworthiomycetidae</taxon>
        <taxon>Lulworthiales</taxon>
        <taxon>Lulworthiaceae</taxon>
        <taxon>Zalerion</taxon>
    </lineage>
</organism>
<sequence>MAGDEEPPKNPFIRWKNHVDSHISTTLQGVIGLPSAVSRNLNLRGWPEVEEARRKELEKQQQMQQQDEVEKQTPSAPAKEPQQAAPADNKLNPSHGTDSTPAGWTVAFFSPRDRDHCSRAHSGPNGFGPPGSGAGPNSDPSGNSNDPNNWSSWPDWVQQARWHSFAAYSPYSPLNLRHMPQPRPLGLPASEQSNFTFEDAFEDLLTVMCGRELPPINEKADMRRVLGSMFPTGEPAFYWVRRLQAQGLLNGYFPRADQVRKQLEERFDADSEEEKQRKAELDEKRGRMWKWVWSRHHNMGGGHKNGENKKSDSADAKSFEEWDPEDWVKEMDSILSQAAKDVRNELNKDGHIFGELERIFKAVGKVGESLSGIGENNQPGPKVQERIEEKKDMVEESEEDYFSALAKASGSASASTTTSTGTETSSSFGNMARVFHGQDGSTSTTHSSSSYDDNKARGPFQNTSTEESTDPATGVRTIKTTEEKVDKRGNRTIRTEIKKLNSDGDEISRQTSYAKSMSASWSWSSSSGSGSDDDGWSSSRKNGNGENGENGEKDSKTGWFWR</sequence>
<accession>A0AAD5RY49</accession>
<feature type="compositionally biased region" description="Polar residues" evidence="1">
    <location>
        <begin position="509"/>
        <end position="519"/>
    </location>
</feature>
<feature type="compositionally biased region" description="Polar residues" evidence="1">
    <location>
        <begin position="91"/>
        <end position="102"/>
    </location>
</feature>
<comment type="caution">
    <text evidence="2">The sequence shown here is derived from an EMBL/GenBank/DDBJ whole genome shotgun (WGS) entry which is preliminary data.</text>
</comment>
<feature type="region of interest" description="Disordered" evidence="1">
    <location>
        <begin position="370"/>
        <end position="562"/>
    </location>
</feature>
<dbReference type="Proteomes" id="UP001201980">
    <property type="component" value="Unassembled WGS sequence"/>
</dbReference>
<feature type="compositionally biased region" description="Gly residues" evidence="1">
    <location>
        <begin position="125"/>
        <end position="134"/>
    </location>
</feature>
<feature type="compositionally biased region" description="Low complexity" evidence="1">
    <location>
        <begin position="135"/>
        <end position="152"/>
    </location>
</feature>
<evidence type="ECO:0000313" key="2">
    <source>
        <dbReference type="EMBL" id="KAJ2906742.1"/>
    </source>
</evidence>
<keyword evidence="3" id="KW-1185">Reference proteome</keyword>
<feature type="region of interest" description="Disordered" evidence="1">
    <location>
        <begin position="52"/>
        <end position="152"/>
    </location>
</feature>
<feature type="region of interest" description="Disordered" evidence="1">
    <location>
        <begin position="299"/>
        <end position="319"/>
    </location>
</feature>